<feature type="compositionally biased region" description="Basic and acidic residues" evidence="1">
    <location>
        <begin position="17"/>
        <end position="26"/>
    </location>
</feature>
<feature type="region of interest" description="Disordered" evidence="1">
    <location>
        <begin position="62"/>
        <end position="96"/>
    </location>
</feature>
<organism evidence="2 3">
    <name type="scientific">Candidatus Falkowbacteria bacterium RIFOXYA2_FULL_38_12</name>
    <dbReference type="NCBI Taxonomy" id="1797993"/>
    <lineage>
        <taxon>Bacteria</taxon>
        <taxon>Candidatus Falkowiibacteriota</taxon>
    </lineage>
</organism>
<evidence type="ECO:0000256" key="1">
    <source>
        <dbReference type="SAM" id="MobiDB-lite"/>
    </source>
</evidence>
<protein>
    <submittedName>
        <fullName evidence="2">Uncharacterized protein</fullName>
    </submittedName>
</protein>
<sequence>MGKRESGPRFISGGLDVIKDGEGEVGEDSRETVLDLFLQLERQIEKGQMERATDTARAIAKKDSSLVSTANQKVEDGWRTGRGSKVSKPGIRGKKR</sequence>
<gene>
    <name evidence="2" type="ORF">A2257_01790</name>
</gene>
<proteinExistence type="predicted"/>
<dbReference type="AlphaFoldDB" id="A0A1F5S3B6"/>
<evidence type="ECO:0000313" key="3">
    <source>
        <dbReference type="Proteomes" id="UP000177407"/>
    </source>
</evidence>
<feature type="region of interest" description="Disordered" evidence="1">
    <location>
        <begin position="1"/>
        <end position="26"/>
    </location>
</feature>
<name>A0A1F5S3B6_9BACT</name>
<evidence type="ECO:0000313" key="2">
    <source>
        <dbReference type="EMBL" id="OGF21184.1"/>
    </source>
</evidence>
<comment type="caution">
    <text evidence="2">The sequence shown here is derived from an EMBL/GenBank/DDBJ whole genome shotgun (WGS) entry which is preliminary data.</text>
</comment>
<dbReference type="Proteomes" id="UP000177407">
    <property type="component" value="Unassembled WGS sequence"/>
</dbReference>
<reference evidence="2 3" key="1">
    <citation type="journal article" date="2016" name="Nat. Commun.">
        <title>Thousands of microbial genomes shed light on interconnected biogeochemical processes in an aquifer system.</title>
        <authorList>
            <person name="Anantharaman K."/>
            <person name="Brown C.T."/>
            <person name="Hug L.A."/>
            <person name="Sharon I."/>
            <person name="Castelle C.J."/>
            <person name="Probst A.J."/>
            <person name="Thomas B.C."/>
            <person name="Singh A."/>
            <person name="Wilkins M.J."/>
            <person name="Karaoz U."/>
            <person name="Brodie E.L."/>
            <person name="Williams K.H."/>
            <person name="Hubbard S.S."/>
            <person name="Banfield J.F."/>
        </authorList>
    </citation>
    <scope>NUCLEOTIDE SEQUENCE [LARGE SCALE GENOMIC DNA]</scope>
</reference>
<accession>A0A1F5S3B6</accession>
<dbReference type="EMBL" id="MFGA01000012">
    <property type="protein sequence ID" value="OGF21184.1"/>
    <property type="molecule type" value="Genomic_DNA"/>
</dbReference>